<dbReference type="EMBL" id="CP132942">
    <property type="protein sequence ID" value="XCB34250.1"/>
    <property type="molecule type" value="Genomic_DNA"/>
</dbReference>
<dbReference type="AlphaFoldDB" id="A0AAU7ZTG8"/>
<organism evidence="1">
    <name type="scientific">Tunturiibacter psychrotolerans</name>
    <dbReference type="NCBI Taxonomy" id="3069686"/>
    <lineage>
        <taxon>Bacteria</taxon>
        <taxon>Pseudomonadati</taxon>
        <taxon>Acidobacteriota</taxon>
        <taxon>Terriglobia</taxon>
        <taxon>Terriglobales</taxon>
        <taxon>Acidobacteriaceae</taxon>
        <taxon>Tunturiibacter</taxon>
    </lineage>
</organism>
<proteinExistence type="predicted"/>
<dbReference type="RefSeq" id="WP_353065211.1">
    <property type="nucleotide sequence ID" value="NZ_CP132942.1"/>
</dbReference>
<name>A0AAU7ZTG8_9BACT</name>
<accession>A0AAU7ZTG8</accession>
<dbReference type="KEGG" id="tpsc:RBB77_04975"/>
<sequence length="49" mass="5590">MSRFFSTVVFGREGVDLLVFLKGVAGKLGVWMWFFDGENVVRCVVDVEF</sequence>
<evidence type="ECO:0000313" key="1">
    <source>
        <dbReference type="EMBL" id="XCB34250.1"/>
    </source>
</evidence>
<protein>
    <submittedName>
        <fullName evidence="1">Uncharacterized protein</fullName>
    </submittedName>
</protein>
<reference evidence="1" key="1">
    <citation type="submission" date="2023-08" db="EMBL/GenBank/DDBJ databases">
        <authorList>
            <person name="Messyasz A."/>
            <person name="Mannisto M.K."/>
            <person name="Kerkhof L.J."/>
            <person name="Haggblom M."/>
        </authorList>
    </citation>
    <scope>NUCLEOTIDE SEQUENCE</scope>
    <source>
        <strain evidence="1">X5P6</strain>
    </source>
</reference>
<gene>
    <name evidence="1" type="ORF">RBB77_04975</name>
</gene>
<reference evidence="1" key="2">
    <citation type="journal article" date="2024" name="Environ. Microbiol.">
        <title>Genome analysis and description of Tunturibacter gen. nov. expands the diversity of Terriglobia in tundra soils.</title>
        <authorList>
            <person name="Messyasz A."/>
            <person name="Mannisto M.K."/>
            <person name="Kerkhof L.J."/>
            <person name="Haggblom M.M."/>
        </authorList>
    </citation>
    <scope>NUCLEOTIDE SEQUENCE</scope>
    <source>
        <strain evidence="1">X5P6</strain>
    </source>
</reference>